<dbReference type="GO" id="GO:0050178">
    <property type="term" value="F:phenylpyruvate tautomerase activity"/>
    <property type="evidence" value="ECO:0007669"/>
    <property type="project" value="UniProtKB-EC"/>
</dbReference>
<evidence type="ECO:0000256" key="10">
    <source>
        <dbReference type="ARBA" id="ARBA00041631"/>
    </source>
</evidence>
<comment type="subcellular location">
    <subcellularLocation>
        <location evidence="1">Secreted</location>
    </subcellularLocation>
</comment>
<reference evidence="13" key="1">
    <citation type="submission" date="2021-01" db="EMBL/GenBank/DDBJ databases">
        <authorList>
            <person name="Corre E."/>
            <person name="Pelletier E."/>
            <person name="Niang G."/>
            <person name="Scheremetjew M."/>
            <person name="Finn R."/>
            <person name="Kale V."/>
            <person name="Holt S."/>
            <person name="Cochrane G."/>
            <person name="Meng A."/>
            <person name="Brown T."/>
            <person name="Cohen L."/>
        </authorList>
    </citation>
    <scope>NUCLEOTIDE SEQUENCE</scope>
    <source>
        <strain evidence="13">CCMP441</strain>
    </source>
</reference>
<evidence type="ECO:0000256" key="2">
    <source>
        <dbReference type="ARBA" id="ARBA00005851"/>
    </source>
</evidence>
<evidence type="ECO:0000256" key="9">
    <source>
        <dbReference type="ARBA" id="ARBA00039086"/>
    </source>
</evidence>
<name>A0A6U4IXB5_HEMAN</name>
<dbReference type="EMBL" id="HBFK01013548">
    <property type="protein sequence ID" value="CAD8741643.1"/>
    <property type="molecule type" value="Transcribed_RNA"/>
</dbReference>
<dbReference type="EC" id="5.3.3.12" evidence="8"/>
<evidence type="ECO:0000256" key="7">
    <source>
        <dbReference type="ARBA" id="ARBA00036823"/>
    </source>
</evidence>
<dbReference type="SUPFAM" id="SSF55331">
    <property type="entry name" value="Tautomerase/MIF"/>
    <property type="match status" value="1"/>
</dbReference>
<accession>A0A6U4IXB5</accession>
<evidence type="ECO:0000256" key="12">
    <source>
        <dbReference type="ARBA" id="ARBA00042730"/>
    </source>
</evidence>
<dbReference type="AlphaFoldDB" id="A0A6U4IXB5"/>
<dbReference type="GO" id="GO:0004167">
    <property type="term" value="F:dopachrome isomerase activity"/>
    <property type="evidence" value="ECO:0007669"/>
    <property type="project" value="UniProtKB-EC"/>
</dbReference>
<evidence type="ECO:0000256" key="11">
    <source>
        <dbReference type="ARBA" id="ARBA00041912"/>
    </source>
</evidence>
<dbReference type="InterPro" id="IPR001398">
    <property type="entry name" value="Macrophage_inhib_fac"/>
</dbReference>
<keyword evidence="4" id="KW-0964">Secreted</keyword>
<evidence type="ECO:0000256" key="3">
    <source>
        <dbReference type="ARBA" id="ARBA00022514"/>
    </source>
</evidence>
<dbReference type="EC" id="5.3.2.1" evidence="9"/>
<evidence type="ECO:0000256" key="1">
    <source>
        <dbReference type="ARBA" id="ARBA00004613"/>
    </source>
</evidence>
<evidence type="ECO:0000256" key="4">
    <source>
        <dbReference type="ARBA" id="ARBA00022525"/>
    </source>
</evidence>
<protein>
    <recommendedName>
        <fullName evidence="12">L-dopachrome isomerase</fullName>
        <ecNumber evidence="9">5.3.2.1</ecNumber>
        <ecNumber evidence="8">5.3.3.12</ecNumber>
    </recommendedName>
    <alternativeName>
        <fullName evidence="10">L-dopachrome tautomerase</fullName>
    </alternativeName>
    <alternativeName>
        <fullName evidence="11">Phenylpyruvate tautomerase</fullName>
    </alternativeName>
</protein>
<dbReference type="Gene3D" id="3.30.429.10">
    <property type="entry name" value="Macrophage Migration Inhibitory Factor"/>
    <property type="match status" value="1"/>
</dbReference>
<sequence>MPSLTIQTNVDMGSDDDKKKLMTNLTQAVAKGLGKPDSYVCIQLVDKQVMMWGGSTEPCALCQLVSLGAINLKNNKAISEQLAKLLVETPLNIKSDRCYIEFRDVSRENMGYDGKTFAG</sequence>
<organism evidence="13">
    <name type="scientific">Hemiselmis andersenii</name>
    <name type="common">Cryptophyte alga</name>
    <dbReference type="NCBI Taxonomy" id="464988"/>
    <lineage>
        <taxon>Eukaryota</taxon>
        <taxon>Cryptophyceae</taxon>
        <taxon>Cryptomonadales</taxon>
        <taxon>Hemiselmidaceae</taxon>
        <taxon>Hemiselmis</taxon>
    </lineage>
</organism>
<evidence type="ECO:0000313" key="13">
    <source>
        <dbReference type="EMBL" id="CAD8741643.1"/>
    </source>
</evidence>
<evidence type="ECO:0000256" key="8">
    <source>
        <dbReference type="ARBA" id="ARBA00038932"/>
    </source>
</evidence>
<comment type="catalytic activity">
    <reaction evidence="7">
        <text>L-dopachrome = 5,6-dihydroxyindole-2-carboxylate</text>
        <dbReference type="Rhea" id="RHEA:13041"/>
        <dbReference type="ChEBI" id="CHEBI:16875"/>
        <dbReference type="ChEBI" id="CHEBI:57509"/>
        <dbReference type="EC" id="5.3.3.12"/>
    </reaction>
</comment>
<dbReference type="GO" id="GO:0005125">
    <property type="term" value="F:cytokine activity"/>
    <property type="evidence" value="ECO:0007669"/>
    <property type="project" value="UniProtKB-KW"/>
</dbReference>
<comment type="similarity">
    <text evidence="2">Belongs to the MIF family.</text>
</comment>
<dbReference type="Pfam" id="PF01187">
    <property type="entry name" value="MIF"/>
    <property type="match status" value="1"/>
</dbReference>
<gene>
    <name evidence="13" type="ORF">HAND1043_LOCUS8135</name>
</gene>
<dbReference type="InterPro" id="IPR014347">
    <property type="entry name" value="Tautomerase/MIF_sf"/>
</dbReference>
<evidence type="ECO:0000256" key="6">
    <source>
        <dbReference type="ARBA" id="ARBA00036735"/>
    </source>
</evidence>
<comment type="catalytic activity">
    <reaction evidence="6">
        <text>3-phenylpyruvate = enol-phenylpyruvate</text>
        <dbReference type="Rhea" id="RHEA:17097"/>
        <dbReference type="ChEBI" id="CHEBI:16815"/>
        <dbReference type="ChEBI" id="CHEBI:18005"/>
        <dbReference type="EC" id="5.3.2.1"/>
    </reaction>
</comment>
<dbReference type="PANTHER" id="PTHR11954">
    <property type="entry name" value="D-DOPACHROME DECARBOXYLASE"/>
    <property type="match status" value="1"/>
</dbReference>
<keyword evidence="5" id="KW-0413">Isomerase</keyword>
<proteinExistence type="inferred from homology"/>
<keyword evidence="3" id="KW-0202">Cytokine</keyword>
<dbReference type="PANTHER" id="PTHR11954:SF6">
    <property type="entry name" value="MACROPHAGE MIGRATION INHIBITORY FACTOR"/>
    <property type="match status" value="1"/>
</dbReference>
<evidence type="ECO:0000256" key="5">
    <source>
        <dbReference type="ARBA" id="ARBA00023235"/>
    </source>
</evidence>
<dbReference type="GO" id="GO:0005615">
    <property type="term" value="C:extracellular space"/>
    <property type="evidence" value="ECO:0007669"/>
    <property type="project" value="UniProtKB-KW"/>
</dbReference>